<dbReference type="AlphaFoldDB" id="F7Q127"/>
<evidence type="ECO:0000313" key="4">
    <source>
        <dbReference type="Proteomes" id="UP000005707"/>
    </source>
</evidence>
<dbReference type="STRING" id="1033810.HLPCO_002633"/>
<feature type="transmembrane region" description="Helical" evidence="2">
    <location>
        <begin position="95"/>
        <end position="113"/>
    </location>
</feature>
<keyword evidence="1" id="KW-0175">Coiled coil</keyword>
<dbReference type="RefSeq" id="WP_008827232.1">
    <property type="nucleotide sequence ID" value="NZ_AFNU02000012.1"/>
</dbReference>
<dbReference type="InParanoid" id="F7Q127"/>
<dbReference type="OrthoDB" id="9977184at2"/>
<evidence type="ECO:0000313" key="3">
    <source>
        <dbReference type="EMBL" id="ERJ11331.1"/>
    </source>
</evidence>
<protein>
    <submittedName>
        <fullName evidence="3">Uncharacterized protein</fullName>
    </submittedName>
</protein>
<dbReference type="Proteomes" id="UP000005707">
    <property type="component" value="Unassembled WGS sequence"/>
</dbReference>
<proteinExistence type="predicted"/>
<keyword evidence="4" id="KW-1185">Reference proteome</keyword>
<evidence type="ECO:0000256" key="2">
    <source>
        <dbReference type="SAM" id="Phobius"/>
    </source>
</evidence>
<keyword evidence="2" id="KW-0812">Transmembrane</keyword>
<gene>
    <name evidence="3" type="ORF">HLPCO_002633</name>
</gene>
<reference evidence="3 4" key="2">
    <citation type="journal article" date="2013" name="PLoS ONE">
        <title>INDIGO - INtegrated Data Warehouse of MIcrobial GenOmes with Examples from the Red Sea Extremophiles.</title>
        <authorList>
            <person name="Alam I."/>
            <person name="Antunes A."/>
            <person name="Kamau A.A."/>
            <person name="Ba Alawi W."/>
            <person name="Kalkatawi M."/>
            <person name="Stingl U."/>
            <person name="Bajic V.B."/>
        </authorList>
    </citation>
    <scope>NUCLEOTIDE SEQUENCE [LARGE SCALE GENOMIC DNA]</scope>
    <source>
        <strain evidence="3 4">SSD-17B</strain>
    </source>
</reference>
<dbReference type="EMBL" id="AFNU02000012">
    <property type="protein sequence ID" value="ERJ11331.1"/>
    <property type="molecule type" value="Genomic_DNA"/>
</dbReference>
<feature type="transmembrane region" description="Helical" evidence="2">
    <location>
        <begin position="119"/>
        <end position="142"/>
    </location>
</feature>
<organism evidence="3 4">
    <name type="scientific">Haloplasma contractile SSD-17B</name>
    <dbReference type="NCBI Taxonomy" id="1033810"/>
    <lineage>
        <taxon>Bacteria</taxon>
        <taxon>Bacillati</taxon>
        <taxon>Mycoplasmatota</taxon>
        <taxon>Mollicutes</taxon>
        <taxon>Haloplasmatales</taxon>
        <taxon>Haloplasmataceae</taxon>
        <taxon>Haloplasma</taxon>
    </lineage>
</organism>
<feature type="coiled-coil region" evidence="1">
    <location>
        <begin position="2"/>
        <end position="29"/>
    </location>
</feature>
<keyword evidence="2" id="KW-1133">Transmembrane helix</keyword>
<sequence length="151" mass="17697">MNEETKKLVEQYLNEQEEKIEKKKEIKKKKDLIKWGLFKEIPVIEDEDRSYYNAELKQYVEKVALDVSDEYYEKIIAYKGETCDHIRINQIIKGIAYAIFLIGLVTGLYSSRIHVLTTLYIWASAFVSGVLFLGFAKVIELLEDIHKNTKK</sequence>
<name>F7Q127_9MOLU</name>
<reference evidence="3 4" key="1">
    <citation type="journal article" date="2011" name="J. Bacteriol.">
        <title>Genome sequence of Haloplasma contractile, an unusual contractile bacterium from a deep-sea anoxic brine lake.</title>
        <authorList>
            <person name="Antunes A."/>
            <person name="Alam I."/>
            <person name="El Dorry H."/>
            <person name="Siam R."/>
            <person name="Robertson A."/>
            <person name="Bajic V.B."/>
            <person name="Stingl U."/>
        </authorList>
    </citation>
    <scope>NUCLEOTIDE SEQUENCE [LARGE SCALE GENOMIC DNA]</scope>
    <source>
        <strain evidence="3 4">SSD-17B</strain>
    </source>
</reference>
<accession>F7Q127</accession>
<comment type="caution">
    <text evidence="3">The sequence shown here is derived from an EMBL/GenBank/DDBJ whole genome shotgun (WGS) entry which is preliminary data.</text>
</comment>
<evidence type="ECO:0000256" key="1">
    <source>
        <dbReference type="SAM" id="Coils"/>
    </source>
</evidence>
<keyword evidence="2" id="KW-0472">Membrane</keyword>